<feature type="transmembrane region" description="Helical" evidence="13">
    <location>
        <begin position="245"/>
        <end position="266"/>
    </location>
</feature>
<comment type="caution">
    <text evidence="17">The sequence shown here is derived from an EMBL/GenBank/DDBJ whole genome shotgun (WGS) entry which is preliminary data.</text>
</comment>
<gene>
    <name evidence="17" type="ORF">HHJ78_04600</name>
</gene>
<feature type="compositionally biased region" description="Basic and acidic residues" evidence="14">
    <location>
        <begin position="653"/>
        <end position="669"/>
    </location>
</feature>
<dbReference type="InterPro" id="IPR035906">
    <property type="entry name" value="MetI-like_sf"/>
</dbReference>
<dbReference type="SUPFAM" id="SSF161098">
    <property type="entry name" value="MetI-like"/>
    <property type="match status" value="1"/>
</dbReference>
<dbReference type="GO" id="GO:0016887">
    <property type="term" value="F:ATP hydrolysis activity"/>
    <property type="evidence" value="ECO:0007669"/>
    <property type="project" value="InterPro"/>
</dbReference>
<dbReference type="GO" id="GO:0055085">
    <property type="term" value="P:transmembrane transport"/>
    <property type="evidence" value="ECO:0007669"/>
    <property type="project" value="InterPro"/>
</dbReference>
<keyword evidence="8" id="KW-0547">Nucleotide-binding</keyword>
<keyword evidence="7 13" id="KW-0812">Transmembrane</keyword>
<feature type="compositionally biased region" description="Polar residues" evidence="14">
    <location>
        <begin position="476"/>
        <end position="500"/>
    </location>
</feature>
<dbReference type="GO" id="GO:0005886">
    <property type="term" value="C:plasma membrane"/>
    <property type="evidence" value="ECO:0007669"/>
    <property type="project" value="UniProtKB-SubCell"/>
</dbReference>
<dbReference type="SUPFAM" id="SSF52540">
    <property type="entry name" value="P-loop containing nucleoside triphosphate hydrolases"/>
    <property type="match status" value="2"/>
</dbReference>
<evidence type="ECO:0000259" key="16">
    <source>
        <dbReference type="PROSITE" id="PS50928"/>
    </source>
</evidence>
<feature type="domain" description="ABC transmembrane type-1" evidence="16">
    <location>
        <begin position="73"/>
        <end position="264"/>
    </location>
</feature>
<name>A0A7Y0U0R6_9ACTO</name>
<dbReference type="InterPro" id="IPR003593">
    <property type="entry name" value="AAA+_ATPase"/>
</dbReference>
<feature type="transmembrane region" description="Helical" evidence="13">
    <location>
        <begin position="77"/>
        <end position="102"/>
    </location>
</feature>
<evidence type="ECO:0000256" key="3">
    <source>
        <dbReference type="ARBA" id="ARBA00005417"/>
    </source>
</evidence>
<feature type="domain" description="ABC transporter" evidence="15">
    <location>
        <begin position="313"/>
        <end position="631"/>
    </location>
</feature>
<dbReference type="Pfam" id="PF00005">
    <property type="entry name" value="ABC_tran"/>
    <property type="match status" value="2"/>
</dbReference>
<comment type="similarity">
    <text evidence="3">Belongs to the ABC transporter superfamily.</text>
</comment>
<keyword evidence="9 17" id="KW-0067">ATP-binding</keyword>
<dbReference type="GO" id="GO:0005524">
    <property type="term" value="F:ATP binding"/>
    <property type="evidence" value="ECO:0007669"/>
    <property type="project" value="UniProtKB-KW"/>
</dbReference>
<reference evidence="17 18" key="1">
    <citation type="submission" date="2020-04" db="EMBL/GenBank/DDBJ databases">
        <title>Antimicrobial susceptibility and clonality of vaginal-derived multi-drug resistant Mobiluncus isolates in China.</title>
        <authorList>
            <person name="Zhang X."/>
        </authorList>
    </citation>
    <scope>NUCLEOTIDE SEQUENCE [LARGE SCALE GENOMIC DNA]</scope>
    <source>
        <strain evidence="17 18">13</strain>
    </source>
</reference>
<keyword evidence="10" id="KW-1278">Translocase</keyword>
<evidence type="ECO:0000256" key="11">
    <source>
        <dbReference type="ARBA" id="ARBA00022989"/>
    </source>
</evidence>
<evidence type="ECO:0000256" key="5">
    <source>
        <dbReference type="ARBA" id="ARBA00022475"/>
    </source>
</evidence>
<feature type="region of interest" description="Disordered" evidence="14">
    <location>
        <begin position="268"/>
        <end position="308"/>
    </location>
</feature>
<dbReference type="PANTHER" id="PTHR43297:SF14">
    <property type="entry name" value="ATPASE AAA-TYPE CORE DOMAIN-CONTAINING PROTEIN"/>
    <property type="match status" value="1"/>
</dbReference>
<evidence type="ECO:0000256" key="13">
    <source>
        <dbReference type="RuleBase" id="RU363032"/>
    </source>
</evidence>
<evidence type="ECO:0000256" key="2">
    <source>
        <dbReference type="ARBA" id="ARBA00004202"/>
    </source>
</evidence>
<dbReference type="Gene3D" id="1.10.3720.10">
    <property type="entry name" value="MetI-like"/>
    <property type="match status" value="1"/>
</dbReference>
<dbReference type="CDD" id="cd06261">
    <property type="entry name" value="TM_PBP2"/>
    <property type="match status" value="1"/>
</dbReference>
<dbReference type="InterPro" id="IPR027417">
    <property type="entry name" value="P-loop_NTPase"/>
</dbReference>
<dbReference type="Proteomes" id="UP000578252">
    <property type="component" value="Unassembled WGS sequence"/>
</dbReference>
<feature type="domain" description="ABC transporter" evidence="15">
    <location>
        <begin position="673"/>
        <end position="900"/>
    </location>
</feature>
<dbReference type="SMART" id="SM00382">
    <property type="entry name" value="AAA"/>
    <property type="match status" value="2"/>
</dbReference>
<feature type="region of interest" description="Disordered" evidence="14">
    <location>
        <begin position="645"/>
        <end position="669"/>
    </location>
</feature>
<evidence type="ECO:0000256" key="10">
    <source>
        <dbReference type="ARBA" id="ARBA00022967"/>
    </source>
</evidence>
<evidence type="ECO:0000256" key="12">
    <source>
        <dbReference type="ARBA" id="ARBA00023136"/>
    </source>
</evidence>
<evidence type="ECO:0000256" key="1">
    <source>
        <dbReference type="ARBA" id="ARBA00004141"/>
    </source>
</evidence>
<dbReference type="Pfam" id="PF00528">
    <property type="entry name" value="BPD_transp_1"/>
    <property type="match status" value="1"/>
</dbReference>
<dbReference type="InterPro" id="IPR017871">
    <property type="entry name" value="ABC_transporter-like_CS"/>
</dbReference>
<comment type="subcellular location">
    <subcellularLocation>
        <location evidence="13">Cell membrane</location>
        <topology evidence="13">Multi-pass membrane protein</topology>
    </subcellularLocation>
    <subcellularLocation>
        <location evidence="2">Cell membrane</location>
        <topology evidence="2">Peripheral membrane protein</topology>
    </subcellularLocation>
    <subcellularLocation>
        <location evidence="1">Membrane</location>
        <topology evidence="1">Multi-pass membrane protein</topology>
    </subcellularLocation>
</comment>
<evidence type="ECO:0000256" key="4">
    <source>
        <dbReference type="ARBA" id="ARBA00022448"/>
    </source>
</evidence>
<feature type="region of interest" description="Disordered" evidence="14">
    <location>
        <begin position="740"/>
        <end position="761"/>
    </location>
</feature>
<keyword evidence="6" id="KW-0997">Cell inner membrane</keyword>
<protein>
    <submittedName>
        <fullName evidence="17">ATP-binding cassette domain-containing protein</fullName>
    </submittedName>
</protein>
<comment type="similarity">
    <text evidence="13">Belongs to the binding-protein-dependent transport system permease family.</text>
</comment>
<dbReference type="AlphaFoldDB" id="A0A7Y0U0R6"/>
<dbReference type="PANTHER" id="PTHR43297">
    <property type="entry name" value="OLIGOPEPTIDE TRANSPORT ATP-BINDING PROTEIN APPD"/>
    <property type="match status" value="1"/>
</dbReference>
<dbReference type="PROSITE" id="PS00211">
    <property type="entry name" value="ABC_TRANSPORTER_1"/>
    <property type="match status" value="1"/>
</dbReference>
<keyword evidence="11 13" id="KW-1133">Transmembrane helix</keyword>
<evidence type="ECO:0000313" key="17">
    <source>
        <dbReference type="EMBL" id="NMW64826.1"/>
    </source>
</evidence>
<feature type="transmembrane region" description="Helical" evidence="13">
    <location>
        <begin position="122"/>
        <end position="146"/>
    </location>
</feature>
<keyword evidence="5" id="KW-1003">Cell membrane</keyword>
<dbReference type="PROSITE" id="PS50928">
    <property type="entry name" value="ABC_TM1"/>
    <property type="match status" value="1"/>
</dbReference>
<evidence type="ECO:0000259" key="15">
    <source>
        <dbReference type="PROSITE" id="PS50893"/>
    </source>
</evidence>
<evidence type="ECO:0000256" key="7">
    <source>
        <dbReference type="ARBA" id="ARBA00022692"/>
    </source>
</evidence>
<feature type="transmembrane region" description="Helical" evidence="13">
    <location>
        <begin position="15"/>
        <end position="36"/>
    </location>
</feature>
<evidence type="ECO:0000313" key="18">
    <source>
        <dbReference type="Proteomes" id="UP000578252"/>
    </source>
</evidence>
<sequence>MFHKSWLKAFVPHRLALYGLVVMMVYAVVLPFFAAADSHEANLAQARLAPSASHWFGTDAAGHDLLVRVALGLRVSLIVAAACAVISTVIGVLIGAVAAAWGGKTDSLLMRFTDTINALPQLLLGIAIVAFYPGSLVAIIASIALVHWSPVARIVRSIALSTRELEYVEAAYLAGASHWQVARRHLLPSVFGQMKVSVVLLFPHAIWHESTLSFLGLGISPDKPSLGTLLEVARTEILIGCWWELVFPAGALVLLSLLIFGWASGLGKPARGKSERPTQTAQLPGDLSATVTEPPFHEVPAGDSDEITAPPALEFRDLNVIIPSSGRNCDQQTHETPAETGTDETEPGATPDTRCDLVLENHVNLQVSPGELHVLLGQSGAGKSILAKAATGMLPGRMQVSGEISVAGVRLYGKNCPWQQVRGRLIAVAAQSSATAFAPNHTIGNQLEEAVKILRRRDVTGALHEVPTAEPGSMVASGSSLRGEPTLSQPGQGSLTDAASASKSASNTVAELCEMTGFPPDSLSAYPHELSGGMLTRANLALALAGNPTVLIADEVTAGLDEARRNQIWQLLRVLADRGIAVLTITHDLAMLLDLPLADQITVLGAGRVLEQGSATQVLGSPRHVYTQELLAALPRNLARVGVAVSGKTPDSGSRDESGLAPREPDTNRETVLEVNDLAAGYHGVPVVSGFNLRLHRGETVGWFGDSGCGKTTTARAIAGRLAPLAGQIRWGTRTENAVSTAAGENPVPGKRTHTAARPEAARHPGVAMLFQSPRRSVHPRWTLRQIIEEPLLYAGIPQDVRHRRCAEICGELGIPPGFMRRFPAEVSEGQLQRIALARCLLTEPTVLICDEATAMLDAFSTASLVRAIQRRSARGLAVIAISHDRELLDYWADRSLNLG</sequence>
<dbReference type="PROSITE" id="PS50893">
    <property type="entry name" value="ABC_TRANSPORTER_2"/>
    <property type="match status" value="2"/>
</dbReference>
<dbReference type="Gene3D" id="3.40.50.300">
    <property type="entry name" value="P-loop containing nucleotide triphosphate hydrolases"/>
    <property type="match status" value="2"/>
</dbReference>
<evidence type="ECO:0000256" key="14">
    <source>
        <dbReference type="SAM" id="MobiDB-lite"/>
    </source>
</evidence>
<feature type="region of interest" description="Disordered" evidence="14">
    <location>
        <begin position="325"/>
        <end position="352"/>
    </location>
</feature>
<evidence type="ECO:0000256" key="6">
    <source>
        <dbReference type="ARBA" id="ARBA00022519"/>
    </source>
</evidence>
<evidence type="ECO:0000256" key="9">
    <source>
        <dbReference type="ARBA" id="ARBA00022840"/>
    </source>
</evidence>
<keyword evidence="4 13" id="KW-0813">Transport</keyword>
<accession>A0A7Y0U0R6</accession>
<dbReference type="InterPro" id="IPR003439">
    <property type="entry name" value="ABC_transporter-like_ATP-bd"/>
</dbReference>
<organism evidence="17 18">
    <name type="scientific">Mobiluncus mulieris</name>
    <dbReference type="NCBI Taxonomy" id="2052"/>
    <lineage>
        <taxon>Bacteria</taxon>
        <taxon>Bacillati</taxon>
        <taxon>Actinomycetota</taxon>
        <taxon>Actinomycetes</taxon>
        <taxon>Actinomycetales</taxon>
        <taxon>Actinomycetaceae</taxon>
        <taxon>Mobiluncus</taxon>
    </lineage>
</organism>
<dbReference type="InterPro" id="IPR050388">
    <property type="entry name" value="ABC_Ni/Peptide_Import"/>
</dbReference>
<proteinExistence type="inferred from homology"/>
<feature type="region of interest" description="Disordered" evidence="14">
    <location>
        <begin position="462"/>
        <end position="500"/>
    </location>
</feature>
<evidence type="ECO:0000256" key="8">
    <source>
        <dbReference type="ARBA" id="ARBA00022741"/>
    </source>
</evidence>
<dbReference type="EMBL" id="JABCUR010000003">
    <property type="protein sequence ID" value="NMW64826.1"/>
    <property type="molecule type" value="Genomic_DNA"/>
</dbReference>
<dbReference type="InterPro" id="IPR000515">
    <property type="entry name" value="MetI-like"/>
</dbReference>
<keyword evidence="12 13" id="KW-0472">Membrane</keyword>